<dbReference type="PANTHER" id="PTHR30154:SF34">
    <property type="entry name" value="TRANSCRIPTIONAL REGULATOR AZLB"/>
    <property type="match status" value="1"/>
</dbReference>
<dbReference type="Pfam" id="PF13412">
    <property type="entry name" value="HTH_24"/>
    <property type="match status" value="1"/>
</dbReference>
<dbReference type="PANTHER" id="PTHR30154">
    <property type="entry name" value="LEUCINE-RESPONSIVE REGULATORY PROTEIN"/>
    <property type="match status" value="1"/>
</dbReference>
<dbReference type="Proteomes" id="UP001596432">
    <property type="component" value="Unassembled WGS sequence"/>
</dbReference>
<keyword evidence="3" id="KW-0804">Transcription</keyword>
<dbReference type="InterPro" id="IPR019885">
    <property type="entry name" value="Tscrpt_reg_HTH_AsnC-type_CS"/>
</dbReference>
<sequence length="170" mass="19077">MCASPEFTPLDDVDRAIIQLLQRDARHKTAVDIAEAVGVTDGTVRNRIADLEERGIIEGYVPVVDYEQAGYQLEIQFTCSAPIVDREALAREALQIEGVVEVTELMAGRENVEIMGVAPRNDDVTRIAKELDQLGMQIENEELIRHRYIRPFDHFGTEVVSDDESGTYET</sequence>
<keyword evidence="6" id="KW-1185">Reference proteome</keyword>
<organism evidence="5 6">
    <name type="scientific">Halosimplex aquaticum</name>
    <dbReference type="NCBI Taxonomy" id="3026162"/>
    <lineage>
        <taxon>Archaea</taxon>
        <taxon>Methanobacteriati</taxon>
        <taxon>Methanobacteriota</taxon>
        <taxon>Stenosarchaea group</taxon>
        <taxon>Halobacteria</taxon>
        <taxon>Halobacteriales</taxon>
        <taxon>Haloarculaceae</taxon>
        <taxon>Halosimplex</taxon>
    </lineage>
</organism>
<protein>
    <submittedName>
        <fullName evidence="5">Lrp/AsnC family transcriptional regulator</fullName>
    </submittedName>
</protein>
<dbReference type="GeneID" id="78822767"/>
<gene>
    <name evidence="5" type="ORF">ACFQMA_21635</name>
</gene>
<evidence type="ECO:0000313" key="6">
    <source>
        <dbReference type="Proteomes" id="UP001596432"/>
    </source>
</evidence>
<keyword evidence="1" id="KW-0805">Transcription regulation</keyword>
<comment type="caution">
    <text evidence="5">The sequence shown here is derived from an EMBL/GenBank/DDBJ whole genome shotgun (WGS) entry which is preliminary data.</text>
</comment>
<dbReference type="AlphaFoldDB" id="A0ABD5YA65"/>
<dbReference type="Gene3D" id="1.10.10.10">
    <property type="entry name" value="Winged helix-like DNA-binding domain superfamily/Winged helix DNA-binding domain"/>
    <property type="match status" value="1"/>
</dbReference>
<evidence type="ECO:0000313" key="5">
    <source>
        <dbReference type="EMBL" id="MFC7142427.1"/>
    </source>
</evidence>
<dbReference type="SUPFAM" id="SSF46785">
    <property type="entry name" value="Winged helix' DNA-binding domain"/>
    <property type="match status" value="1"/>
</dbReference>
<dbReference type="GO" id="GO:0003677">
    <property type="term" value="F:DNA binding"/>
    <property type="evidence" value="ECO:0007669"/>
    <property type="project" value="UniProtKB-KW"/>
</dbReference>
<dbReference type="PRINTS" id="PR00033">
    <property type="entry name" value="HTHASNC"/>
</dbReference>
<dbReference type="PROSITE" id="PS50956">
    <property type="entry name" value="HTH_ASNC_2"/>
    <property type="match status" value="1"/>
</dbReference>
<proteinExistence type="predicted"/>
<dbReference type="InterPro" id="IPR036388">
    <property type="entry name" value="WH-like_DNA-bd_sf"/>
</dbReference>
<reference evidence="5 6" key="1">
    <citation type="journal article" date="2019" name="Int. J. Syst. Evol. Microbiol.">
        <title>The Global Catalogue of Microorganisms (GCM) 10K type strain sequencing project: providing services to taxonomists for standard genome sequencing and annotation.</title>
        <authorList>
            <consortium name="The Broad Institute Genomics Platform"/>
            <consortium name="The Broad Institute Genome Sequencing Center for Infectious Disease"/>
            <person name="Wu L."/>
            <person name="Ma J."/>
        </authorList>
    </citation>
    <scope>NUCLEOTIDE SEQUENCE [LARGE SCALE GENOMIC DNA]</scope>
    <source>
        <strain evidence="5 6">XZYJT29</strain>
    </source>
</reference>
<feature type="domain" description="HTH asnC-type" evidence="4">
    <location>
        <begin position="10"/>
        <end position="72"/>
    </location>
</feature>
<dbReference type="EMBL" id="JBHTAS010000001">
    <property type="protein sequence ID" value="MFC7142427.1"/>
    <property type="molecule type" value="Genomic_DNA"/>
</dbReference>
<dbReference type="RefSeq" id="WP_274323493.1">
    <property type="nucleotide sequence ID" value="NZ_CP118158.1"/>
</dbReference>
<accession>A0ABD5YA65</accession>
<evidence type="ECO:0000259" key="4">
    <source>
        <dbReference type="PROSITE" id="PS50956"/>
    </source>
</evidence>
<dbReference type="InterPro" id="IPR000485">
    <property type="entry name" value="AsnC-type_HTH_dom"/>
</dbReference>
<dbReference type="InterPro" id="IPR011991">
    <property type="entry name" value="ArsR-like_HTH"/>
</dbReference>
<evidence type="ECO:0000256" key="2">
    <source>
        <dbReference type="ARBA" id="ARBA00023125"/>
    </source>
</evidence>
<dbReference type="PROSITE" id="PS00519">
    <property type="entry name" value="HTH_ASNC_1"/>
    <property type="match status" value="1"/>
</dbReference>
<dbReference type="SMART" id="SM00344">
    <property type="entry name" value="HTH_ASNC"/>
    <property type="match status" value="1"/>
</dbReference>
<keyword evidence="2" id="KW-0238">DNA-binding</keyword>
<dbReference type="InterPro" id="IPR036390">
    <property type="entry name" value="WH_DNA-bd_sf"/>
</dbReference>
<dbReference type="InterPro" id="IPR019888">
    <property type="entry name" value="Tscrpt_reg_AsnC-like"/>
</dbReference>
<evidence type="ECO:0000256" key="3">
    <source>
        <dbReference type="ARBA" id="ARBA00023163"/>
    </source>
</evidence>
<name>A0ABD5YA65_9EURY</name>
<dbReference type="CDD" id="cd00090">
    <property type="entry name" value="HTH_ARSR"/>
    <property type="match status" value="1"/>
</dbReference>
<evidence type="ECO:0000256" key="1">
    <source>
        <dbReference type="ARBA" id="ARBA00023015"/>
    </source>
</evidence>